<feature type="transmembrane region" description="Helical" evidence="6">
    <location>
        <begin position="119"/>
        <end position="143"/>
    </location>
</feature>
<evidence type="ECO:0000259" key="7">
    <source>
        <dbReference type="Pfam" id="PF20684"/>
    </source>
</evidence>
<dbReference type="GeneID" id="70293296"/>
<name>A0A9P7ZHQ5_9HYPO</name>
<dbReference type="PANTHER" id="PTHR33048:SF47">
    <property type="entry name" value="INTEGRAL MEMBRANE PROTEIN-RELATED"/>
    <property type="match status" value="1"/>
</dbReference>
<keyword evidence="3 6" id="KW-1133">Transmembrane helix</keyword>
<evidence type="ECO:0000256" key="4">
    <source>
        <dbReference type="ARBA" id="ARBA00023136"/>
    </source>
</evidence>
<feature type="transmembrane region" description="Helical" evidence="6">
    <location>
        <begin position="12"/>
        <end position="30"/>
    </location>
</feature>
<evidence type="ECO:0000256" key="3">
    <source>
        <dbReference type="ARBA" id="ARBA00022989"/>
    </source>
</evidence>
<comment type="subcellular location">
    <subcellularLocation>
        <location evidence="1">Membrane</location>
        <topology evidence="1">Multi-pass membrane protein</topology>
    </subcellularLocation>
</comment>
<feature type="transmembrane region" description="Helical" evidence="6">
    <location>
        <begin position="234"/>
        <end position="258"/>
    </location>
</feature>
<evidence type="ECO:0000256" key="1">
    <source>
        <dbReference type="ARBA" id="ARBA00004141"/>
    </source>
</evidence>
<evidence type="ECO:0000256" key="5">
    <source>
        <dbReference type="ARBA" id="ARBA00038359"/>
    </source>
</evidence>
<feature type="transmembrane region" description="Helical" evidence="6">
    <location>
        <begin position="82"/>
        <end position="107"/>
    </location>
</feature>
<dbReference type="RefSeq" id="XP_046115976.1">
    <property type="nucleotide sequence ID" value="XM_046262393.1"/>
</dbReference>
<feature type="transmembrane region" description="Helical" evidence="6">
    <location>
        <begin position="163"/>
        <end position="188"/>
    </location>
</feature>
<feature type="domain" description="Rhodopsin" evidence="7">
    <location>
        <begin position="30"/>
        <end position="262"/>
    </location>
</feature>
<keyword evidence="2 6" id="KW-0812">Transmembrane</keyword>
<dbReference type="AlphaFoldDB" id="A0A9P7ZHQ5"/>
<sequence length="341" mass="37581">MTGVSKDGENAIIIVYVLTTVATICAAMRFKIRWHGQLGADDYLLAFSLVLIWLQAVGNTLLAVKGGMGRPMATLSEGEIEWLFKMFYAPEIGYTLLTGVLKLSILLSYKRIFGHMRKILVYIHVLMGLAAGWLVSCLFVIIFQCWPIHKVWKPLTPGGCIDLLAFLWATSVSNFIIDWLILSVPLIPIWKLQMTPIKKVFVAGSFALGSIACITSTVRAAVTGTIDVTDMSKSVFMASIWTYIEPTVAIVSACLPFFSKFFTEKVRNIGTKGRSMGNKYSKNGSDFEKGEGHITKKTTTTVSGESRGVRNQHELVNYSVRVGATPDGHLRLHSDSSTSLV</sequence>
<dbReference type="GO" id="GO:0016020">
    <property type="term" value="C:membrane"/>
    <property type="evidence" value="ECO:0007669"/>
    <property type="project" value="UniProtKB-SubCell"/>
</dbReference>
<feature type="transmembrane region" description="Helical" evidence="6">
    <location>
        <begin position="42"/>
        <end position="62"/>
    </location>
</feature>
<gene>
    <name evidence="8" type="ORF">F5Z01DRAFT_638690</name>
</gene>
<evidence type="ECO:0000256" key="6">
    <source>
        <dbReference type="SAM" id="Phobius"/>
    </source>
</evidence>
<comment type="caution">
    <text evidence="8">The sequence shown here is derived from an EMBL/GenBank/DDBJ whole genome shotgun (WGS) entry which is preliminary data.</text>
</comment>
<evidence type="ECO:0000313" key="9">
    <source>
        <dbReference type="Proteomes" id="UP000887229"/>
    </source>
</evidence>
<evidence type="ECO:0000256" key="2">
    <source>
        <dbReference type="ARBA" id="ARBA00022692"/>
    </source>
</evidence>
<dbReference type="Pfam" id="PF20684">
    <property type="entry name" value="Fung_rhodopsin"/>
    <property type="match status" value="1"/>
</dbReference>
<proteinExistence type="inferred from homology"/>
<dbReference type="InterPro" id="IPR052337">
    <property type="entry name" value="SAT4-like"/>
</dbReference>
<dbReference type="OrthoDB" id="5391602at2759"/>
<dbReference type="Proteomes" id="UP000887229">
    <property type="component" value="Unassembled WGS sequence"/>
</dbReference>
<keyword evidence="4 6" id="KW-0472">Membrane</keyword>
<protein>
    <recommendedName>
        <fullName evidence="7">Rhodopsin domain-containing protein</fullName>
    </recommendedName>
</protein>
<feature type="transmembrane region" description="Helical" evidence="6">
    <location>
        <begin position="200"/>
        <end position="222"/>
    </location>
</feature>
<reference evidence="8" key="1">
    <citation type="journal article" date="2021" name="IMA Fungus">
        <title>Genomic characterization of three marine fungi, including Emericellopsis atlantica sp. nov. with signatures of a generalist lifestyle and marine biomass degradation.</title>
        <authorList>
            <person name="Hagestad O.C."/>
            <person name="Hou L."/>
            <person name="Andersen J.H."/>
            <person name="Hansen E.H."/>
            <person name="Altermark B."/>
            <person name="Li C."/>
            <person name="Kuhnert E."/>
            <person name="Cox R.J."/>
            <person name="Crous P.W."/>
            <person name="Spatafora J.W."/>
            <person name="Lail K."/>
            <person name="Amirebrahimi M."/>
            <person name="Lipzen A."/>
            <person name="Pangilinan J."/>
            <person name="Andreopoulos W."/>
            <person name="Hayes R.D."/>
            <person name="Ng V."/>
            <person name="Grigoriev I.V."/>
            <person name="Jackson S.A."/>
            <person name="Sutton T.D.S."/>
            <person name="Dobson A.D.W."/>
            <person name="Rama T."/>
        </authorList>
    </citation>
    <scope>NUCLEOTIDE SEQUENCE</scope>
    <source>
        <strain evidence="8">TS7</strain>
    </source>
</reference>
<accession>A0A9P7ZHQ5</accession>
<dbReference type="PANTHER" id="PTHR33048">
    <property type="entry name" value="PTH11-LIKE INTEGRAL MEMBRANE PROTEIN (AFU_ORTHOLOGUE AFUA_5G11245)"/>
    <property type="match status" value="1"/>
</dbReference>
<dbReference type="EMBL" id="MU251264">
    <property type="protein sequence ID" value="KAG9252052.1"/>
    <property type="molecule type" value="Genomic_DNA"/>
</dbReference>
<organism evidence="8 9">
    <name type="scientific">Emericellopsis atlantica</name>
    <dbReference type="NCBI Taxonomy" id="2614577"/>
    <lineage>
        <taxon>Eukaryota</taxon>
        <taxon>Fungi</taxon>
        <taxon>Dikarya</taxon>
        <taxon>Ascomycota</taxon>
        <taxon>Pezizomycotina</taxon>
        <taxon>Sordariomycetes</taxon>
        <taxon>Hypocreomycetidae</taxon>
        <taxon>Hypocreales</taxon>
        <taxon>Bionectriaceae</taxon>
        <taxon>Emericellopsis</taxon>
    </lineage>
</organism>
<evidence type="ECO:0000313" key="8">
    <source>
        <dbReference type="EMBL" id="KAG9252052.1"/>
    </source>
</evidence>
<keyword evidence="9" id="KW-1185">Reference proteome</keyword>
<dbReference type="InterPro" id="IPR049326">
    <property type="entry name" value="Rhodopsin_dom_fungi"/>
</dbReference>
<comment type="similarity">
    <text evidence="5">Belongs to the SAT4 family.</text>
</comment>